<evidence type="ECO:0000313" key="3">
    <source>
        <dbReference type="EMBL" id="SIO12102.1"/>
    </source>
</evidence>
<dbReference type="EMBL" id="FSRO01000001">
    <property type="protein sequence ID" value="SIO12102.1"/>
    <property type="molecule type" value="Genomic_DNA"/>
</dbReference>
<dbReference type="Proteomes" id="UP000185062">
    <property type="component" value="Unassembled WGS sequence"/>
</dbReference>
<accession>A0A1N6GXC4</accession>
<dbReference type="RefSeq" id="WP_028460685.1">
    <property type="nucleotide sequence ID" value="NZ_FSRO01000001.1"/>
</dbReference>
<keyword evidence="1" id="KW-0472">Membrane</keyword>
<keyword evidence="1" id="KW-1133">Transmembrane helix</keyword>
<dbReference type="InterPro" id="IPR001173">
    <property type="entry name" value="Glyco_trans_2-like"/>
</dbReference>
<keyword evidence="4" id="KW-1185">Reference proteome</keyword>
<dbReference type="SUPFAM" id="SSF53448">
    <property type="entry name" value="Nucleotide-diphospho-sugar transferases"/>
    <property type="match status" value="1"/>
</dbReference>
<evidence type="ECO:0000259" key="2">
    <source>
        <dbReference type="Pfam" id="PF00535"/>
    </source>
</evidence>
<sequence length="313" mass="35944">MRITWKNCFNTEKQAYLPVSVVIVNHNAGLLLITCIQAALRQAAQIIVVDNASSDASLAALSSHFSAESRLTVIRNTHNAGFAAGCNQGLHVATAPYILFLNPDCILAENTLKHLLRVLESDPCIGMTGGRLINPDGTEQGGGRRAIPTPWRSFVRAFGLYRLGKYWPRLFPDFHLHQQSLPRTPIEVEAISGALMLTRQTTIREIGLWDEHYFLHCEDLDWCMRFRQKNWKIYFVPDAPALHYQGTCSRTRPFFVAWHKHKGMLRFYQKFFRHQYPGLLMWLVAWGIWLRFGGLVLLYGVRHLYQQLRTKHA</sequence>
<dbReference type="eggNOG" id="COG1216">
    <property type="taxonomic scope" value="Bacteria"/>
</dbReference>
<proteinExistence type="predicted"/>
<dbReference type="STRING" id="44575.SAMN05216419_1002116"/>
<dbReference type="CDD" id="cd04186">
    <property type="entry name" value="GT_2_like_c"/>
    <property type="match status" value="1"/>
</dbReference>
<protein>
    <recommendedName>
        <fullName evidence="2">Glycosyltransferase 2-like domain-containing protein</fullName>
    </recommendedName>
</protein>
<dbReference type="PANTHER" id="PTHR43179">
    <property type="entry name" value="RHAMNOSYLTRANSFERASE WBBL"/>
    <property type="match status" value="1"/>
</dbReference>
<dbReference type="InterPro" id="IPR029044">
    <property type="entry name" value="Nucleotide-diphossugar_trans"/>
</dbReference>
<feature type="domain" description="Glycosyltransferase 2-like" evidence="2">
    <location>
        <begin position="20"/>
        <end position="153"/>
    </location>
</feature>
<feature type="transmembrane region" description="Helical" evidence="1">
    <location>
        <begin position="279"/>
        <end position="301"/>
    </location>
</feature>
<evidence type="ECO:0000313" key="4">
    <source>
        <dbReference type="Proteomes" id="UP000185062"/>
    </source>
</evidence>
<dbReference type="PANTHER" id="PTHR43179:SF7">
    <property type="entry name" value="RHAMNOSYLTRANSFERASE WBBL"/>
    <property type="match status" value="1"/>
</dbReference>
<keyword evidence="1" id="KW-0812">Transmembrane</keyword>
<evidence type="ECO:0000256" key="1">
    <source>
        <dbReference type="SAM" id="Phobius"/>
    </source>
</evidence>
<dbReference type="Pfam" id="PF00535">
    <property type="entry name" value="Glycos_transf_2"/>
    <property type="match status" value="1"/>
</dbReference>
<organism evidence="3 4">
    <name type="scientific">Nitrosomonas cryotolerans ATCC 49181</name>
    <dbReference type="NCBI Taxonomy" id="1131553"/>
    <lineage>
        <taxon>Bacteria</taxon>
        <taxon>Pseudomonadati</taxon>
        <taxon>Pseudomonadota</taxon>
        <taxon>Betaproteobacteria</taxon>
        <taxon>Nitrosomonadales</taxon>
        <taxon>Nitrosomonadaceae</taxon>
        <taxon>Nitrosomonas</taxon>
    </lineage>
</organism>
<reference evidence="3 4" key="1">
    <citation type="submission" date="2016-12" db="EMBL/GenBank/DDBJ databases">
        <authorList>
            <person name="Song W.-J."/>
            <person name="Kurnit D.M."/>
        </authorList>
    </citation>
    <scope>NUCLEOTIDE SEQUENCE [LARGE SCALE GENOMIC DNA]</scope>
    <source>
        <strain evidence="3 4">ATCC 49181</strain>
    </source>
</reference>
<dbReference type="Gene3D" id="3.90.550.10">
    <property type="entry name" value="Spore Coat Polysaccharide Biosynthesis Protein SpsA, Chain A"/>
    <property type="match status" value="1"/>
</dbReference>
<gene>
    <name evidence="3" type="ORF">SAMN02743940_0910</name>
</gene>
<dbReference type="AlphaFoldDB" id="A0A1N6GXC4"/>
<name>A0A1N6GXC4_9PROT</name>